<organism evidence="8 9">
    <name type="scientific">Chiloscyllium punctatum</name>
    <name type="common">Brownbanded bambooshark</name>
    <name type="synonym">Hemiscyllium punctatum</name>
    <dbReference type="NCBI Taxonomy" id="137246"/>
    <lineage>
        <taxon>Eukaryota</taxon>
        <taxon>Metazoa</taxon>
        <taxon>Chordata</taxon>
        <taxon>Craniata</taxon>
        <taxon>Vertebrata</taxon>
        <taxon>Chondrichthyes</taxon>
        <taxon>Elasmobranchii</taxon>
        <taxon>Galeomorphii</taxon>
        <taxon>Galeoidea</taxon>
        <taxon>Orectolobiformes</taxon>
        <taxon>Hemiscylliidae</taxon>
        <taxon>Chiloscyllium</taxon>
    </lineage>
</organism>
<sequence>MWNLDIFTGCIGLLAVHFIAFTVGQRPLACNLPMDEGQAGDNPSVKFYYNQTSDRCKIFAYRGAGGNANRFFTDKHCMRNCSSLAADIYPNDDRACLLPKDPGDCKGRLLLYYFDSAKKKCKTFLYGGCGGNGNRFFLLDACNSLCISKMGGPPVEDDDESEVDEGSSGGTGNGMCRPAHSCCCTCSVFYTEEEKGQ</sequence>
<evidence type="ECO:0000313" key="8">
    <source>
        <dbReference type="EMBL" id="GCC20707.1"/>
    </source>
</evidence>
<dbReference type="GO" id="GO:0005615">
    <property type="term" value="C:extracellular space"/>
    <property type="evidence" value="ECO:0007669"/>
    <property type="project" value="TreeGrafter"/>
</dbReference>
<dbReference type="InterPro" id="IPR036880">
    <property type="entry name" value="Kunitz_BPTI_sf"/>
</dbReference>
<evidence type="ECO:0000256" key="6">
    <source>
        <dbReference type="SAM" id="Phobius"/>
    </source>
</evidence>
<feature type="domain" description="BPTI/Kunitz inhibitor" evidence="7">
    <location>
        <begin position="30"/>
        <end position="81"/>
    </location>
</feature>
<dbReference type="InterPro" id="IPR050098">
    <property type="entry name" value="TFPI/VKTCI-like"/>
</dbReference>
<dbReference type="Proteomes" id="UP000287033">
    <property type="component" value="Unassembled WGS sequence"/>
</dbReference>
<comment type="caution">
    <text evidence="8">The sequence shown here is derived from an EMBL/GenBank/DDBJ whole genome shotgun (WGS) entry which is preliminary data.</text>
</comment>
<dbReference type="PANTHER" id="PTHR10083:SF376">
    <property type="entry name" value="SERINE PEPTIDASE INHIBITOR, KUNITZ TYPE, 3"/>
    <property type="match status" value="1"/>
</dbReference>
<keyword evidence="6" id="KW-1133">Transmembrane helix</keyword>
<dbReference type="AlphaFoldDB" id="A0A401RR63"/>
<evidence type="ECO:0000256" key="3">
    <source>
        <dbReference type="ARBA" id="ARBA00022690"/>
    </source>
</evidence>
<keyword evidence="3" id="KW-0646">Protease inhibitor</keyword>
<reference evidence="8 9" key="1">
    <citation type="journal article" date="2018" name="Nat. Ecol. Evol.">
        <title>Shark genomes provide insights into elasmobranch evolution and the origin of vertebrates.</title>
        <authorList>
            <person name="Hara Y"/>
            <person name="Yamaguchi K"/>
            <person name="Onimaru K"/>
            <person name="Kadota M"/>
            <person name="Koyanagi M"/>
            <person name="Keeley SD"/>
            <person name="Tatsumi K"/>
            <person name="Tanaka K"/>
            <person name="Motone F"/>
            <person name="Kageyama Y"/>
            <person name="Nozu R"/>
            <person name="Adachi N"/>
            <person name="Nishimura O"/>
            <person name="Nakagawa R"/>
            <person name="Tanegashima C"/>
            <person name="Kiyatake I"/>
            <person name="Matsumoto R"/>
            <person name="Murakumo K"/>
            <person name="Nishida K"/>
            <person name="Terakita A"/>
            <person name="Kuratani S"/>
            <person name="Sato K"/>
            <person name="Hyodo S Kuraku.S."/>
        </authorList>
    </citation>
    <scope>NUCLEOTIDE SEQUENCE [LARGE SCALE GENOMIC DNA]</scope>
</reference>
<dbReference type="PROSITE" id="PS50279">
    <property type="entry name" value="BPTI_KUNITZ_2"/>
    <property type="match status" value="2"/>
</dbReference>
<keyword evidence="6" id="KW-0472">Membrane</keyword>
<feature type="transmembrane region" description="Helical" evidence="6">
    <location>
        <begin position="6"/>
        <end position="24"/>
    </location>
</feature>
<protein>
    <recommendedName>
        <fullName evidence="7">BPTI/Kunitz inhibitor domain-containing protein</fullName>
    </recommendedName>
</protein>
<comment type="subcellular location">
    <subcellularLocation>
        <location evidence="1">Secreted</location>
    </subcellularLocation>
</comment>
<evidence type="ECO:0000259" key="7">
    <source>
        <dbReference type="PROSITE" id="PS50279"/>
    </source>
</evidence>
<feature type="domain" description="BPTI/Kunitz inhibitor" evidence="7">
    <location>
        <begin position="96"/>
        <end position="146"/>
    </location>
</feature>
<gene>
    <name evidence="8" type="ORF">chiPu_0019274</name>
</gene>
<dbReference type="EMBL" id="BEZZ01001906">
    <property type="protein sequence ID" value="GCC20707.1"/>
    <property type="molecule type" value="Genomic_DNA"/>
</dbReference>
<dbReference type="PRINTS" id="PR00759">
    <property type="entry name" value="BASICPTASE"/>
</dbReference>
<evidence type="ECO:0000256" key="5">
    <source>
        <dbReference type="ARBA" id="ARBA00023157"/>
    </source>
</evidence>
<proteinExistence type="predicted"/>
<dbReference type="SMART" id="SM00131">
    <property type="entry name" value="KU"/>
    <property type="match status" value="2"/>
</dbReference>
<dbReference type="SUPFAM" id="SSF57362">
    <property type="entry name" value="BPTI-like"/>
    <property type="match status" value="2"/>
</dbReference>
<dbReference type="CDD" id="cd22593">
    <property type="entry name" value="Kunitz_conkunitzin"/>
    <property type="match status" value="1"/>
</dbReference>
<dbReference type="FunFam" id="4.10.410.10:FF:000020">
    <property type="entry name" value="Collagen, type VI, alpha 3"/>
    <property type="match status" value="1"/>
</dbReference>
<dbReference type="InterPro" id="IPR002223">
    <property type="entry name" value="Kunitz_BPTI"/>
</dbReference>
<keyword evidence="4" id="KW-0722">Serine protease inhibitor</keyword>
<dbReference type="OMA" id="CYRFFWG"/>
<dbReference type="OrthoDB" id="4473401at2759"/>
<keyword evidence="6" id="KW-0812">Transmembrane</keyword>
<keyword evidence="2" id="KW-0964">Secreted</keyword>
<dbReference type="PANTHER" id="PTHR10083">
    <property type="entry name" value="KUNITZ-TYPE PROTEASE INHIBITOR-RELATED"/>
    <property type="match status" value="1"/>
</dbReference>
<evidence type="ECO:0000256" key="4">
    <source>
        <dbReference type="ARBA" id="ARBA00022900"/>
    </source>
</evidence>
<keyword evidence="9" id="KW-1185">Reference proteome</keyword>
<dbReference type="PROSITE" id="PS00280">
    <property type="entry name" value="BPTI_KUNITZ_1"/>
    <property type="match status" value="1"/>
</dbReference>
<dbReference type="CDD" id="cd00109">
    <property type="entry name" value="Kunitz-type"/>
    <property type="match status" value="1"/>
</dbReference>
<dbReference type="InterPro" id="IPR020901">
    <property type="entry name" value="Prtase_inh_Kunz-CS"/>
</dbReference>
<name>A0A401RR63_CHIPU</name>
<evidence type="ECO:0000256" key="2">
    <source>
        <dbReference type="ARBA" id="ARBA00022525"/>
    </source>
</evidence>
<evidence type="ECO:0000256" key="1">
    <source>
        <dbReference type="ARBA" id="ARBA00004613"/>
    </source>
</evidence>
<dbReference type="Gene3D" id="4.10.410.10">
    <property type="entry name" value="Pancreatic trypsin inhibitor Kunitz domain"/>
    <property type="match status" value="2"/>
</dbReference>
<keyword evidence="5" id="KW-1015">Disulfide bond</keyword>
<dbReference type="Pfam" id="PF00014">
    <property type="entry name" value="Kunitz_BPTI"/>
    <property type="match status" value="2"/>
</dbReference>
<evidence type="ECO:0000313" key="9">
    <source>
        <dbReference type="Proteomes" id="UP000287033"/>
    </source>
</evidence>
<dbReference type="GO" id="GO:0004867">
    <property type="term" value="F:serine-type endopeptidase inhibitor activity"/>
    <property type="evidence" value="ECO:0007669"/>
    <property type="project" value="UniProtKB-KW"/>
</dbReference>
<accession>A0A401RR63</accession>